<keyword evidence="1" id="KW-1133">Transmembrane helix</keyword>
<organism evidence="4 5">
    <name type="scientific">Aliidiomarina soli</name>
    <dbReference type="NCBI Taxonomy" id="1928574"/>
    <lineage>
        <taxon>Bacteria</taxon>
        <taxon>Pseudomonadati</taxon>
        <taxon>Pseudomonadota</taxon>
        <taxon>Gammaproteobacteria</taxon>
        <taxon>Alteromonadales</taxon>
        <taxon>Idiomarinaceae</taxon>
        <taxon>Aliidiomarina</taxon>
    </lineage>
</organism>
<sequence>MEDKQYPALYCATNKASMDAQNQYLGFVRVYSFLLIAAAGLGVYGINEKWSAIVAALLVIGSIFLSVLMLLRRDEDTWYRARSVAESVKTSSWRFMMRCEPYVDAPDVRVVKSRFRARLKNILSEHKDLAVHLGGTVSEQEQITEKMCETRNLSWEQRIDFYRTYRIDEQRSWYANKSAWNRKKGRLWFSILIGCQAFAVLFLILRVAYPDSGYWPADVFVVAAGSALTWIQVKRFKELAAAYGLTAHEIGVVRGELEQIDSEEKLAEFIADSENAFSREHTQWLARKDSL</sequence>
<comment type="caution">
    <text evidence="4">The sequence shown here is derived from an EMBL/GenBank/DDBJ whole genome shotgun (WGS) entry which is preliminary data.</text>
</comment>
<dbReference type="EMBL" id="PIPO01000001">
    <property type="protein sequence ID" value="RUO35099.1"/>
    <property type="molecule type" value="Genomic_DNA"/>
</dbReference>
<evidence type="ECO:0000256" key="1">
    <source>
        <dbReference type="SAM" id="Phobius"/>
    </source>
</evidence>
<dbReference type="Pfam" id="PF18181">
    <property type="entry name" value="SLATT_1"/>
    <property type="match status" value="1"/>
</dbReference>
<keyword evidence="5" id="KW-1185">Reference proteome</keyword>
<accession>A0A432WN09</accession>
<feature type="domain" description="SMODS and SLOG-associating 2TM effector" evidence="2">
    <location>
        <begin position="162"/>
        <end position="284"/>
    </location>
</feature>
<name>A0A432WN09_9GAMM</name>
<feature type="transmembrane region" description="Helical" evidence="1">
    <location>
        <begin position="187"/>
        <end position="208"/>
    </location>
</feature>
<dbReference type="InterPro" id="IPR041116">
    <property type="entry name" value="SLATT_3"/>
</dbReference>
<keyword evidence="1" id="KW-0812">Transmembrane</keyword>
<dbReference type="InterPro" id="IPR040884">
    <property type="entry name" value="SLATT_1"/>
</dbReference>
<evidence type="ECO:0000259" key="2">
    <source>
        <dbReference type="Pfam" id="PF18181"/>
    </source>
</evidence>
<dbReference type="Pfam" id="PF18184">
    <property type="entry name" value="SLATT_3"/>
    <property type="match status" value="1"/>
</dbReference>
<dbReference type="AlphaFoldDB" id="A0A432WN09"/>
<evidence type="ECO:0000313" key="4">
    <source>
        <dbReference type="EMBL" id="RUO35099.1"/>
    </source>
</evidence>
<feature type="transmembrane region" description="Helical" evidence="1">
    <location>
        <begin position="214"/>
        <end position="233"/>
    </location>
</feature>
<dbReference type="NCBIfam" id="NF033634">
    <property type="entry name" value="SLATT_1"/>
    <property type="match status" value="1"/>
</dbReference>
<feature type="transmembrane region" description="Helical" evidence="1">
    <location>
        <begin position="50"/>
        <end position="71"/>
    </location>
</feature>
<gene>
    <name evidence="4" type="ORF">CWE14_03640</name>
</gene>
<dbReference type="Proteomes" id="UP000287823">
    <property type="component" value="Unassembled WGS sequence"/>
</dbReference>
<protein>
    <submittedName>
        <fullName evidence="4">DUF4231 domain-containing protein</fullName>
    </submittedName>
</protein>
<evidence type="ECO:0000313" key="5">
    <source>
        <dbReference type="Proteomes" id="UP000287823"/>
    </source>
</evidence>
<keyword evidence="1" id="KW-0472">Membrane</keyword>
<reference evidence="4 5" key="1">
    <citation type="journal article" date="2011" name="Front. Microbiol.">
        <title>Genomic signatures of strain selection and enhancement in Bacillus atrophaeus var. globigii, a historical biowarfare simulant.</title>
        <authorList>
            <person name="Gibbons H.S."/>
            <person name="Broomall S.M."/>
            <person name="McNew L.A."/>
            <person name="Daligault H."/>
            <person name="Chapman C."/>
            <person name="Bruce D."/>
            <person name="Karavis M."/>
            <person name="Krepps M."/>
            <person name="McGregor P.A."/>
            <person name="Hong C."/>
            <person name="Park K.H."/>
            <person name="Akmal A."/>
            <person name="Feldman A."/>
            <person name="Lin J.S."/>
            <person name="Chang W.E."/>
            <person name="Higgs B.W."/>
            <person name="Demirev P."/>
            <person name="Lindquist J."/>
            <person name="Liem A."/>
            <person name="Fochler E."/>
            <person name="Read T.D."/>
            <person name="Tapia R."/>
            <person name="Johnson S."/>
            <person name="Bishop-Lilly K.A."/>
            <person name="Detter C."/>
            <person name="Han C."/>
            <person name="Sozhamannan S."/>
            <person name="Rosenzweig C.N."/>
            <person name="Skowronski E.W."/>
        </authorList>
    </citation>
    <scope>NUCLEOTIDE SEQUENCE [LARGE SCALE GENOMIC DNA]</scope>
    <source>
        <strain evidence="4 5">Y4G10-17</strain>
    </source>
</reference>
<dbReference type="NCBIfam" id="NF033610">
    <property type="entry name" value="SLATT_3"/>
    <property type="match status" value="1"/>
</dbReference>
<feature type="domain" description="SMODS and SLOG-associating 2TM effector" evidence="3">
    <location>
        <begin position="7"/>
        <end position="158"/>
    </location>
</feature>
<proteinExistence type="predicted"/>
<dbReference type="RefSeq" id="WP_126798107.1">
    <property type="nucleotide sequence ID" value="NZ_PIPO01000001.1"/>
</dbReference>
<feature type="transmembrane region" description="Helical" evidence="1">
    <location>
        <begin position="24"/>
        <end position="44"/>
    </location>
</feature>
<evidence type="ECO:0000259" key="3">
    <source>
        <dbReference type="Pfam" id="PF18184"/>
    </source>
</evidence>